<dbReference type="EMBL" id="CP036262">
    <property type="protein sequence ID" value="QDS95592.1"/>
    <property type="molecule type" value="Genomic_DNA"/>
</dbReference>
<evidence type="ECO:0000313" key="10">
    <source>
        <dbReference type="EMBL" id="QDS95592.1"/>
    </source>
</evidence>
<comment type="similarity">
    <text evidence="1 7">Belongs to the peptidase M3 family.</text>
</comment>
<dbReference type="GO" id="GO:0006508">
    <property type="term" value="P:proteolysis"/>
    <property type="evidence" value="ECO:0007669"/>
    <property type="project" value="UniProtKB-KW"/>
</dbReference>
<dbReference type="GO" id="GO:0004222">
    <property type="term" value="F:metalloendopeptidase activity"/>
    <property type="evidence" value="ECO:0007669"/>
    <property type="project" value="InterPro"/>
</dbReference>
<feature type="chain" id="PRO_5021773009" evidence="8">
    <location>
        <begin position="34"/>
        <end position="724"/>
    </location>
</feature>
<keyword evidence="4 7" id="KW-0378">Hydrolase</keyword>
<sequence length="724" mass="81385" precursor="true">MTKRPPCSRAVRIRKCFQTSLALTFVLSSVVSAAPPKEENPVPESIPMLQEWTGPYGGVPPWNEVRPSDYNAAFDAAIAKASSDIDAIANQSEPATFDNTILRLEEAGQSLNRLQSLFGVSSSNLNLGPIPDIERSVVPKLSEYEDSVTQNQALFQRIATVFDNPDPNWSTAQKRLVDDYYKQFVRQGAKLDRADKAKLSQINKRLARLFTDFSQNILADEAGFVTWIEDEDRLKGLPESLVSAMAAAAKQKGKEGQWAITNTRSSMDPFLTYSADRELREIVWRNYYSRGDNGDEHDNNEIIAEILKLRAQRAKLLGYKSHAHWRLEPQMAKTPENAMELMLKVWPKAVARVAEEVADMQAIADEELGAGAIEIEPWDYRYYAEKVRKAKYDLDFNEVKPYLQLDKLRDGMMWAAGELYGMQFKQVHGLPVFHPDVTVWEVTDPDGKLIGLWYLDPYAREGKRSGAWMTAYRIQKNIDKPITPIVSNNSNFVKGADGETVLISWDDAVTLFHEFGHALHGLCSDVQYPSQAGTSVARDYVEFPSQINEHWLSTPEVLNKFAVHYETGEPMPQALLDKIEKASTFNQGFATVEYLASALVDMKLHLVPDGDIDPDAFEKETLEELGMPSSIVMRHRTPQFSHIFSGDSYSAGYYSYLWADALTADAAEAFEEAGSYYDKPTVKRLYENVMSVGDTIDPAAGFQAFRGRDVDTAALLRKRGFPVE</sequence>
<dbReference type="OrthoDB" id="9773538at2"/>
<dbReference type="FunFam" id="3.40.390.10:FF:000009">
    <property type="entry name" value="Oligopeptidase A"/>
    <property type="match status" value="1"/>
</dbReference>
<dbReference type="GO" id="GO:0004180">
    <property type="term" value="F:carboxypeptidase activity"/>
    <property type="evidence" value="ECO:0007669"/>
    <property type="project" value="UniProtKB-KW"/>
</dbReference>
<evidence type="ECO:0000256" key="3">
    <source>
        <dbReference type="ARBA" id="ARBA00022723"/>
    </source>
</evidence>
<keyword evidence="5 7" id="KW-0862">Zinc</keyword>
<evidence type="ECO:0000256" key="4">
    <source>
        <dbReference type="ARBA" id="ARBA00022801"/>
    </source>
</evidence>
<name>A0A517ML33_9BACT</name>
<dbReference type="GO" id="GO:0008241">
    <property type="term" value="F:peptidyl-dipeptidase activity"/>
    <property type="evidence" value="ECO:0007669"/>
    <property type="project" value="UniProtKB-EC"/>
</dbReference>
<keyword evidence="3 7" id="KW-0479">Metal-binding</keyword>
<keyword evidence="6 7" id="KW-0482">Metalloprotease</keyword>
<comment type="cofactor">
    <cofactor evidence="7">
        <name>Zn(2+)</name>
        <dbReference type="ChEBI" id="CHEBI:29105"/>
    </cofactor>
    <text evidence="7">Binds 1 zinc ion.</text>
</comment>
<proteinExistence type="inferred from homology"/>
<dbReference type="AlphaFoldDB" id="A0A517ML33"/>
<dbReference type="InterPro" id="IPR045090">
    <property type="entry name" value="Pept_M3A_M3B"/>
</dbReference>
<dbReference type="InterPro" id="IPR024077">
    <property type="entry name" value="Neurolysin/TOP_dom2"/>
</dbReference>
<dbReference type="SUPFAM" id="SSF55486">
    <property type="entry name" value="Metalloproteases ('zincins'), catalytic domain"/>
    <property type="match status" value="1"/>
</dbReference>
<dbReference type="Gene3D" id="1.10.1370.10">
    <property type="entry name" value="Neurolysin, domain 3"/>
    <property type="match status" value="1"/>
</dbReference>
<keyword evidence="10" id="KW-0121">Carboxypeptidase</keyword>
<dbReference type="InterPro" id="IPR024079">
    <property type="entry name" value="MetalloPept_cat_dom_sf"/>
</dbReference>
<evidence type="ECO:0000256" key="5">
    <source>
        <dbReference type="ARBA" id="ARBA00022833"/>
    </source>
</evidence>
<dbReference type="InterPro" id="IPR001567">
    <property type="entry name" value="Pept_M3A_M3B_dom"/>
</dbReference>
<reference evidence="10 11" key="1">
    <citation type="submission" date="2019-02" db="EMBL/GenBank/DDBJ databases">
        <title>Deep-cultivation of Planctomycetes and their phenomic and genomic characterization uncovers novel biology.</title>
        <authorList>
            <person name="Wiegand S."/>
            <person name="Jogler M."/>
            <person name="Boedeker C."/>
            <person name="Pinto D."/>
            <person name="Vollmers J."/>
            <person name="Rivas-Marin E."/>
            <person name="Kohn T."/>
            <person name="Peeters S.H."/>
            <person name="Heuer A."/>
            <person name="Rast P."/>
            <person name="Oberbeckmann S."/>
            <person name="Bunk B."/>
            <person name="Jeske O."/>
            <person name="Meyerdierks A."/>
            <person name="Storesund J.E."/>
            <person name="Kallscheuer N."/>
            <person name="Luecker S."/>
            <person name="Lage O.M."/>
            <person name="Pohl T."/>
            <person name="Merkel B.J."/>
            <person name="Hornburger P."/>
            <person name="Mueller R.-W."/>
            <person name="Bruemmer F."/>
            <person name="Labrenz M."/>
            <person name="Spormann A.M."/>
            <person name="Op den Camp H."/>
            <person name="Overmann J."/>
            <person name="Amann R."/>
            <person name="Jetten M.S.M."/>
            <person name="Mascher T."/>
            <person name="Medema M.H."/>
            <person name="Devos D.P."/>
            <person name="Kaster A.-K."/>
            <person name="Ovreas L."/>
            <person name="Rohde M."/>
            <person name="Galperin M.Y."/>
            <person name="Jogler C."/>
        </authorList>
    </citation>
    <scope>NUCLEOTIDE SEQUENCE [LARGE SCALE GENOMIC DNA]</scope>
    <source>
        <strain evidence="10 11">FF011L</strain>
    </source>
</reference>
<dbReference type="Pfam" id="PF01432">
    <property type="entry name" value="Peptidase_M3"/>
    <property type="match status" value="1"/>
</dbReference>
<dbReference type="Gene3D" id="3.40.390.10">
    <property type="entry name" value="Collagenase (Catalytic Domain)"/>
    <property type="match status" value="1"/>
</dbReference>
<evidence type="ECO:0000256" key="1">
    <source>
        <dbReference type="ARBA" id="ARBA00006040"/>
    </source>
</evidence>
<feature type="domain" description="Peptidase M3A/M3B catalytic" evidence="9">
    <location>
        <begin position="270"/>
        <end position="720"/>
    </location>
</feature>
<evidence type="ECO:0000313" key="11">
    <source>
        <dbReference type="Proteomes" id="UP000320672"/>
    </source>
</evidence>
<dbReference type="EC" id="3.4.15.5" evidence="10"/>
<accession>A0A517ML33</accession>
<dbReference type="KEGG" id="rml:FF011L_43900"/>
<dbReference type="InterPro" id="IPR034005">
    <property type="entry name" value="M3A_DCP"/>
</dbReference>
<evidence type="ECO:0000259" key="9">
    <source>
        <dbReference type="Pfam" id="PF01432"/>
    </source>
</evidence>
<evidence type="ECO:0000256" key="2">
    <source>
        <dbReference type="ARBA" id="ARBA00022670"/>
    </source>
</evidence>
<organism evidence="10 11">
    <name type="scientific">Roseimaritima multifibrata</name>
    <dbReference type="NCBI Taxonomy" id="1930274"/>
    <lineage>
        <taxon>Bacteria</taxon>
        <taxon>Pseudomonadati</taxon>
        <taxon>Planctomycetota</taxon>
        <taxon>Planctomycetia</taxon>
        <taxon>Pirellulales</taxon>
        <taxon>Pirellulaceae</taxon>
        <taxon>Roseimaritima</taxon>
    </lineage>
</organism>
<evidence type="ECO:0000256" key="6">
    <source>
        <dbReference type="ARBA" id="ARBA00023049"/>
    </source>
</evidence>
<dbReference type="GO" id="GO:0046872">
    <property type="term" value="F:metal ion binding"/>
    <property type="evidence" value="ECO:0007669"/>
    <property type="project" value="UniProtKB-UniRule"/>
</dbReference>
<dbReference type="RefSeq" id="WP_145353819.1">
    <property type="nucleotide sequence ID" value="NZ_CP036262.1"/>
</dbReference>
<dbReference type="GO" id="GO:0005829">
    <property type="term" value="C:cytosol"/>
    <property type="evidence" value="ECO:0007669"/>
    <property type="project" value="TreeGrafter"/>
</dbReference>
<evidence type="ECO:0000256" key="8">
    <source>
        <dbReference type="SAM" id="SignalP"/>
    </source>
</evidence>
<dbReference type="PANTHER" id="PTHR43660:SF1">
    <property type="entry name" value="DIPEPTIDYL CARBOXYPEPTIDASE"/>
    <property type="match status" value="1"/>
</dbReference>
<keyword evidence="8" id="KW-0732">Signal</keyword>
<keyword evidence="11" id="KW-1185">Reference proteome</keyword>
<keyword evidence="2 7" id="KW-0645">Protease</keyword>
<protein>
    <submittedName>
        <fullName evidence="10">Peptidyl-dipeptidase dcp</fullName>
        <ecNumber evidence="10">3.4.15.5</ecNumber>
    </submittedName>
</protein>
<dbReference type="PANTHER" id="PTHR43660">
    <property type="entry name" value="DIPEPTIDYL CARBOXYPEPTIDASE"/>
    <property type="match status" value="1"/>
</dbReference>
<dbReference type="CDD" id="cd06456">
    <property type="entry name" value="M3A_DCP"/>
    <property type="match status" value="1"/>
</dbReference>
<gene>
    <name evidence="10" type="primary">dcp</name>
    <name evidence="10" type="ORF">FF011L_43900</name>
</gene>
<dbReference type="Proteomes" id="UP000320672">
    <property type="component" value="Chromosome"/>
</dbReference>
<feature type="signal peptide" evidence="8">
    <location>
        <begin position="1"/>
        <end position="33"/>
    </location>
</feature>
<evidence type="ECO:0000256" key="7">
    <source>
        <dbReference type="RuleBase" id="RU003435"/>
    </source>
</evidence>